<evidence type="ECO:0000313" key="3">
    <source>
        <dbReference type="Proteomes" id="UP000516148"/>
    </source>
</evidence>
<dbReference type="SUPFAM" id="SSF55729">
    <property type="entry name" value="Acyl-CoA N-acyltransferases (Nat)"/>
    <property type="match status" value="1"/>
</dbReference>
<dbReference type="GO" id="GO:0016740">
    <property type="term" value="F:transferase activity"/>
    <property type="evidence" value="ECO:0007669"/>
    <property type="project" value="UniProtKB-KW"/>
</dbReference>
<dbReference type="KEGG" id="spap:H3Z74_14855"/>
<proteinExistence type="predicted"/>
<accession>A0A7H0LEF3</accession>
<keyword evidence="3" id="KW-1185">Reference proteome</keyword>
<keyword evidence="2" id="KW-0808">Transferase</keyword>
<name>A0A7H0LEF3_9SPHN</name>
<gene>
    <name evidence="2" type="ORF">H3Z74_14855</name>
</gene>
<dbReference type="Pfam" id="PF13480">
    <property type="entry name" value="Acetyltransf_6"/>
    <property type="match status" value="1"/>
</dbReference>
<dbReference type="EMBL" id="CP061038">
    <property type="protein sequence ID" value="QNQ08056.1"/>
    <property type="molecule type" value="Genomic_DNA"/>
</dbReference>
<dbReference type="Proteomes" id="UP000516148">
    <property type="component" value="Chromosome"/>
</dbReference>
<sequence length="308" mass="33791">MTAVPLPLRFQIGARTLASIQRRMVRVPMTLDDVLEGRLPALPPLGRDAHGYQITSLPEASRGAMMQAGGGMIAFVRQRYTRHYADLTIGHDDWLATMSPNARSGMKRKAKKVATVSGGALDVRRFRTPDEMAVFHDIARRISARTYQEKLLGSGLPDDAAFLRQMYSMAAADAVRGWLLYVAGEPAAYLYCPVVNGTVRYEYVGHDPAFNELSPGGVLHMEAMRDLYAEGGAEGKLKHFDFTEGEGQHKRQFATGGVACLDLLLFRPSVVNRLTIVALGSFDRTTALGKTVVQKLGLGNLAKKLRRA</sequence>
<organism evidence="2 3">
    <name type="scientific">Sphingomonas alpina</name>
    <dbReference type="NCBI Taxonomy" id="653931"/>
    <lineage>
        <taxon>Bacteria</taxon>
        <taxon>Pseudomonadati</taxon>
        <taxon>Pseudomonadota</taxon>
        <taxon>Alphaproteobacteria</taxon>
        <taxon>Sphingomonadales</taxon>
        <taxon>Sphingomonadaceae</taxon>
        <taxon>Sphingomonas</taxon>
    </lineage>
</organism>
<dbReference type="InterPro" id="IPR016181">
    <property type="entry name" value="Acyl_CoA_acyltransferase"/>
</dbReference>
<protein>
    <submittedName>
        <fullName evidence="2">GNAT family N-acetyltransferase</fullName>
    </submittedName>
</protein>
<dbReference type="InterPro" id="IPR038740">
    <property type="entry name" value="BioF2-like_GNAT_dom"/>
</dbReference>
<dbReference type="RefSeq" id="WP_187760387.1">
    <property type="nucleotide sequence ID" value="NZ_CP061038.1"/>
</dbReference>
<reference evidence="2 3" key="1">
    <citation type="submission" date="2020-09" db="EMBL/GenBank/DDBJ databases">
        <title>Sphingomonas sp., a new species isolated from pork steak.</title>
        <authorList>
            <person name="Heidler von Heilborn D."/>
        </authorList>
    </citation>
    <scope>NUCLEOTIDE SEQUENCE [LARGE SCALE GENOMIC DNA]</scope>
    <source>
        <strain evidence="3">S8-3T</strain>
    </source>
</reference>
<evidence type="ECO:0000259" key="1">
    <source>
        <dbReference type="Pfam" id="PF13480"/>
    </source>
</evidence>
<dbReference type="AlphaFoldDB" id="A0A7H0LEF3"/>
<evidence type="ECO:0000313" key="2">
    <source>
        <dbReference type="EMBL" id="QNQ08056.1"/>
    </source>
</evidence>
<feature type="domain" description="BioF2-like acetyltransferase" evidence="1">
    <location>
        <begin position="101"/>
        <end position="251"/>
    </location>
</feature>
<dbReference type="Gene3D" id="3.40.630.30">
    <property type="match status" value="1"/>
</dbReference>